<evidence type="ECO:0000313" key="11">
    <source>
        <dbReference type="Proteomes" id="UP000481288"/>
    </source>
</evidence>
<proteinExistence type="predicted"/>
<evidence type="ECO:0000256" key="6">
    <source>
        <dbReference type="ARBA" id="ARBA00023136"/>
    </source>
</evidence>
<evidence type="ECO:0000256" key="7">
    <source>
        <dbReference type="SAM" id="MobiDB-lite"/>
    </source>
</evidence>
<feature type="transmembrane region" description="Helical" evidence="8">
    <location>
        <begin position="265"/>
        <end position="285"/>
    </location>
</feature>
<keyword evidence="4" id="KW-0249">Electron transport</keyword>
<dbReference type="AlphaFoldDB" id="A0A7D8UN21"/>
<comment type="caution">
    <text evidence="10">The sequence shown here is derived from an EMBL/GenBank/DDBJ whole genome shotgun (WGS) entry which is preliminary data.</text>
</comment>
<dbReference type="Pfam" id="PF10348">
    <property type="entry name" value="DUF2427"/>
    <property type="match status" value="1"/>
</dbReference>
<dbReference type="PROSITE" id="PS50939">
    <property type="entry name" value="CYTOCHROME_B561"/>
    <property type="match status" value="1"/>
</dbReference>
<feature type="transmembrane region" description="Helical" evidence="8">
    <location>
        <begin position="364"/>
        <end position="383"/>
    </location>
</feature>
<feature type="compositionally biased region" description="Low complexity" evidence="7">
    <location>
        <begin position="226"/>
        <end position="252"/>
    </location>
</feature>
<name>A0A7D8UN21_9HELO</name>
<evidence type="ECO:0000313" key="10">
    <source>
        <dbReference type="EMBL" id="TVY50921.1"/>
    </source>
</evidence>
<accession>A0A7D8UN21</accession>
<dbReference type="SMART" id="SM00665">
    <property type="entry name" value="B561"/>
    <property type="match status" value="1"/>
</dbReference>
<organism evidence="10 11">
    <name type="scientific">Lachnellula cervina</name>
    <dbReference type="NCBI Taxonomy" id="1316786"/>
    <lineage>
        <taxon>Eukaryota</taxon>
        <taxon>Fungi</taxon>
        <taxon>Dikarya</taxon>
        <taxon>Ascomycota</taxon>
        <taxon>Pezizomycotina</taxon>
        <taxon>Leotiomycetes</taxon>
        <taxon>Helotiales</taxon>
        <taxon>Lachnaceae</taxon>
        <taxon>Lachnellula</taxon>
    </lineage>
</organism>
<evidence type="ECO:0000256" key="1">
    <source>
        <dbReference type="ARBA" id="ARBA00004370"/>
    </source>
</evidence>
<comment type="subcellular location">
    <subcellularLocation>
        <location evidence="1">Membrane</location>
    </subcellularLocation>
</comment>
<evidence type="ECO:0000256" key="4">
    <source>
        <dbReference type="ARBA" id="ARBA00022982"/>
    </source>
</evidence>
<evidence type="ECO:0000256" key="8">
    <source>
        <dbReference type="SAM" id="Phobius"/>
    </source>
</evidence>
<keyword evidence="3 8" id="KW-0812">Transmembrane</keyword>
<sequence length="442" mass="45773">LSPYSPPTATATATNGQSPPVPLTSSLATYAPISSGPSYSVGIPPNSPISTSSPGGIYFSLSAPTSYQWIGLGIGKQMAGATIFVMYADGNGNVTISGRDGGQGHVEPELDSTLMAGVTLLEGSGVNGSVMTANVHCKYLPMRAARAGYFINAHLLTISGTTCTLSSTSSSSSSPWIAAWRSGAALNTNDAGTGIDQHGDDDYRQFTLDLTKASLTTDSNPFVVSSSSASASSPESSGSASSSSSSSGSDTTESSKSKSETFDKAHGIVMGLVVVILFPAGAILMRTVRSPWIHAGVQLFNLALLIAGLALGVKLAQYTDQLWTNTHTRFGVAIVALFLLQPFLGLAHHFLYQKSQARTPVSHLHIWYGRALMLLAIINGGLGLQLAGNTTSGEIVYGVLAGVVAVVYVVLVVVRRQGTPSVGFGGGRRAVRKAEVESASPR</sequence>
<evidence type="ECO:0000256" key="5">
    <source>
        <dbReference type="ARBA" id="ARBA00022989"/>
    </source>
</evidence>
<feature type="domain" description="Cytochrome b561" evidence="9">
    <location>
        <begin position="226"/>
        <end position="420"/>
    </location>
</feature>
<feature type="region of interest" description="Disordered" evidence="7">
    <location>
        <begin position="226"/>
        <end position="258"/>
    </location>
</feature>
<dbReference type="InterPro" id="IPR018825">
    <property type="entry name" value="DUF2427"/>
</dbReference>
<reference evidence="10 11" key="1">
    <citation type="submission" date="2018-05" db="EMBL/GenBank/DDBJ databases">
        <title>Whole genome sequencing for identification of molecular markers to develop diagnostic detection tools for the regulated plant pathogen Lachnellula willkommii.</title>
        <authorList>
            <person name="Giroux E."/>
            <person name="Bilodeau G."/>
        </authorList>
    </citation>
    <scope>NUCLEOTIDE SEQUENCE [LARGE SCALE GENOMIC DNA]</scope>
    <source>
        <strain evidence="10 11">CBS 625.97</strain>
    </source>
</reference>
<evidence type="ECO:0000256" key="3">
    <source>
        <dbReference type="ARBA" id="ARBA00022692"/>
    </source>
</evidence>
<dbReference type="PANTHER" id="PTHR47797">
    <property type="entry name" value="DEHYDROGENASE, PUTATIVE (AFU_ORTHOLOGUE AFUA_8G05805)-RELATED"/>
    <property type="match status" value="1"/>
</dbReference>
<feature type="transmembrane region" description="Helical" evidence="8">
    <location>
        <begin position="330"/>
        <end position="352"/>
    </location>
</feature>
<dbReference type="SUPFAM" id="SSF49344">
    <property type="entry name" value="CBD9-like"/>
    <property type="match status" value="1"/>
</dbReference>
<dbReference type="Gene3D" id="1.20.120.1770">
    <property type="match status" value="1"/>
</dbReference>
<dbReference type="PANTHER" id="PTHR47797:SF4">
    <property type="entry name" value="DOMON DOMAIN-CONTAINING PROTEIN"/>
    <property type="match status" value="1"/>
</dbReference>
<dbReference type="OrthoDB" id="19261at2759"/>
<dbReference type="InterPro" id="IPR015920">
    <property type="entry name" value="Cellobiose_DH-like_cyt"/>
</dbReference>
<protein>
    <recommendedName>
        <fullName evidence="9">Cytochrome b561 domain-containing protein</fullName>
    </recommendedName>
</protein>
<dbReference type="EMBL" id="QGMG01000965">
    <property type="protein sequence ID" value="TVY50921.1"/>
    <property type="molecule type" value="Genomic_DNA"/>
</dbReference>
<evidence type="ECO:0000256" key="2">
    <source>
        <dbReference type="ARBA" id="ARBA00022448"/>
    </source>
</evidence>
<keyword evidence="2" id="KW-0813">Transport</keyword>
<feature type="region of interest" description="Disordered" evidence="7">
    <location>
        <begin position="1"/>
        <end position="23"/>
    </location>
</feature>
<dbReference type="CDD" id="cd08760">
    <property type="entry name" value="Cyt_b561_FRRS1_like"/>
    <property type="match status" value="1"/>
</dbReference>
<dbReference type="CDD" id="cd09630">
    <property type="entry name" value="CDH_like_cytochrome"/>
    <property type="match status" value="1"/>
</dbReference>
<feature type="transmembrane region" description="Helical" evidence="8">
    <location>
        <begin position="297"/>
        <end position="318"/>
    </location>
</feature>
<dbReference type="Proteomes" id="UP000481288">
    <property type="component" value="Unassembled WGS sequence"/>
</dbReference>
<keyword evidence="11" id="KW-1185">Reference proteome</keyword>
<evidence type="ECO:0000259" key="9">
    <source>
        <dbReference type="PROSITE" id="PS50939"/>
    </source>
</evidence>
<dbReference type="Pfam" id="PF16010">
    <property type="entry name" value="CDH-cyt"/>
    <property type="match status" value="1"/>
</dbReference>
<keyword evidence="5 8" id="KW-1133">Transmembrane helix</keyword>
<dbReference type="InterPro" id="IPR006593">
    <property type="entry name" value="Cyt_b561/ferric_Rdtase_TM"/>
</dbReference>
<dbReference type="Gene3D" id="2.60.40.1210">
    <property type="entry name" value="Cellobiose dehydrogenase, cytochrome domain"/>
    <property type="match status" value="1"/>
</dbReference>
<dbReference type="GO" id="GO:0016020">
    <property type="term" value="C:membrane"/>
    <property type="evidence" value="ECO:0007669"/>
    <property type="project" value="UniProtKB-SubCell"/>
</dbReference>
<keyword evidence="6 8" id="KW-0472">Membrane</keyword>
<gene>
    <name evidence="10" type="ORF">LCER1_G008878</name>
</gene>
<feature type="transmembrane region" description="Helical" evidence="8">
    <location>
        <begin position="395"/>
        <end position="414"/>
    </location>
</feature>
<feature type="non-terminal residue" evidence="10">
    <location>
        <position position="1"/>
    </location>
</feature>